<feature type="domain" description="N-acetyltransferase" evidence="1">
    <location>
        <begin position="21"/>
        <end position="172"/>
    </location>
</feature>
<dbReference type="AlphaFoldDB" id="A0A1I2HQN2"/>
<dbReference type="SUPFAM" id="SSF55729">
    <property type="entry name" value="Acyl-CoA N-acyltransferases (Nat)"/>
    <property type="match status" value="1"/>
</dbReference>
<dbReference type="STRING" id="380248.SAMN05216251_111162"/>
<dbReference type="Gene3D" id="3.30.470.20">
    <property type="entry name" value="ATP-grasp fold, B domain"/>
    <property type="match status" value="1"/>
</dbReference>
<dbReference type="Gene3D" id="3.40.630.30">
    <property type="match status" value="1"/>
</dbReference>
<dbReference type="Proteomes" id="UP000199323">
    <property type="component" value="Unassembled WGS sequence"/>
</dbReference>
<dbReference type="InterPro" id="IPR000182">
    <property type="entry name" value="GNAT_dom"/>
</dbReference>
<dbReference type="InterPro" id="IPR003781">
    <property type="entry name" value="CoA-bd"/>
</dbReference>
<dbReference type="GO" id="GO:0016747">
    <property type="term" value="F:acyltransferase activity, transferring groups other than amino-acyl groups"/>
    <property type="evidence" value="ECO:0007669"/>
    <property type="project" value="InterPro"/>
</dbReference>
<dbReference type="PANTHER" id="PTHR42793">
    <property type="entry name" value="COA BINDING DOMAIN CONTAINING PROTEIN"/>
    <property type="match status" value="1"/>
</dbReference>
<dbReference type="InterPro" id="IPR016102">
    <property type="entry name" value="Succinyl-CoA_synth-like"/>
</dbReference>
<dbReference type="Gene3D" id="3.30.1490.20">
    <property type="entry name" value="ATP-grasp fold, A domain"/>
    <property type="match status" value="1"/>
</dbReference>
<dbReference type="SMART" id="SM00881">
    <property type="entry name" value="CoA_binding"/>
    <property type="match status" value="1"/>
</dbReference>
<dbReference type="Gene3D" id="3.40.50.261">
    <property type="entry name" value="Succinyl-CoA synthetase domains"/>
    <property type="match status" value="2"/>
</dbReference>
<dbReference type="InterPro" id="IPR013815">
    <property type="entry name" value="ATP_grasp_subdomain_1"/>
</dbReference>
<dbReference type="PROSITE" id="PS51186">
    <property type="entry name" value="GNAT"/>
    <property type="match status" value="1"/>
</dbReference>
<evidence type="ECO:0000313" key="2">
    <source>
        <dbReference type="EMBL" id="SFF31838.1"/>
    </source>
</evidence>
<organism evidence="2 3">
    <name type="scientific">Actinacidiphila alni</name>
    <dbReference type="NCBI Taxonomy" id="380248"/>
    <lineage>
        <taxon>Bacteria</taxon>
        <taxon>Bacillati</taxon>
        <taxon>Actinomycetota</taxon>
        <taxon>Actinomycetes</taxon>
        <taxon>Kitasatosporales</taxon>
        <taxon>Streptomycetaceae</taxon>
        <taxon>Actinacidiphila</taxon>
    </lineage>
</organism>
<dbReference type="OrthoDB" id="190266at2"/>
<dbReference type="RefSeq" id="WP_093714987.1">
    <property type="nucleotide sequence ID" value="NZ_FONG01000011.1"/>
</dbReference>
<name>A0A1I2HQN2_9ACTN</name>
<dbReference type="Pfam" id="PF19045">
    <property type="entry name" value="Ligase_CoA_2"/>
    <property type="match status" value="1"/>
</dbReference>
<gene>
    <name evidence="2" type="ORF">SAMN05216251_111162</name>
</gene>
<dbReference type="Pfam" id="PF13607">
    <property type="entry name" value="Succ_CoA_lig"/>
    <property type="match status" value="1"/>
</dbReference>
<dbReference type="SUPFAM" id="SSF51735">
    <property type="entry name" value="NAD(P)-binding Rossmann-fold domains"/>
    <property type="match status" value="1"/>
</dbReference>
<dbReference type="SUPFAM" id="SSF56059">
    <property type="entry name" value="Glutathione synthetase ATP-binding domain-like"/>
    <property type="match status" value="1"/>
</dbReference>
<dbReference type="InterPro" id="IPR036291">
    <property type="entry name" value="NAD(P)-bd_dom_sf"/>
</dbReference>
<protein>
    <submittedName>
        <fullName evidence="2">Acyl-CoA synthetase (NDP forming)</fullName>
    </submittedName>
</protein>
<dbReference type="SUPFAM" id="SSF52210">
    <property type="entry name" value="Succinyl-CoA synthetase domains"/>
    <property type="match status" value="2"/>
</dbReference>
<dbReference type="Gene3D" id="3.40.50.720">
    <property type="entry name" value="NAD(P)-binding Rossmann-like Domain"/>
    <property type="match status" value="1"/>
</dbReference>
<dbReference type="EMBL" id="FONG01000011">
    <property type="protein sequence ID" value="SFF31838.1"/>
    <property type="molecule type" value="Genomic_DNA"/>
</dbReference>
<dbReference type="GO" id="GO:0005524">
    <property type="term" value="F:ATP binding"/>
    <property type="evidence" value="ECO:0007669"/>
    <property type="project" value="InterPro"/>
</dbReference>
<dbReference type="Pfam" id="PF13549">
    <property type="entry name" value="ATP-grasp_5"/>
    <property type="match status" value="1"/>
</dbReference>
<reference evidence="2 3" key="1">
    <citation type="submission" date="2016-10" db="EMBL/GenBank/DDBJ databases">
        <authorList>
            <person name="de Groot N.N."/>
        </authorList>
    </citation>
    <scope>NUCLEOTIDE SEQUENCE [LARGE SCALE GENOMIC DNA]</scope>
    <source>
        <strain evidence="2 3">CGMCC 4.3510</strain>
    </source>
</reference>
<sequence length="907" mass="94547">MTETADRTAPAYALLTDGRTVEIRSAGPGDHEQVLRLYDRMSAEYRRMRFLGTSRTGAAEAAERDCAPWRPGHRALLARHEGTVVGVAGYETGEDRGSAEIALAVADDFHRVGVGTLLVEHLVHAARAEGITAFTADALVANHAVLEVFTDLGLPVARRFAGSDVRCTIALDVGSDAGERYLDAVAERGSTADAASLRALLRPASIAVVGAGTKPGSVGRAVLVNLRRAGFTGRLYAVNPHAHSIVRTPCYPSVADLPHPPELAVLAVPADAVPEVAEQCGRTGVRALVVLTSGLGARQAAALMAAVRRYGMRLVGPNCLGVANTDETARLDATFAAHRPLPGSAGVAVQSGGVGIALLSGLARLGIGVSSFVSLGDKYDVSGNDLLQWWEGDGVTDLAVLHVESFGNPRAFSRTARRVARRMPVLTVDAGRSQAGRRAAASHTAAAAAPTMTRQALFAQAGITATTTVAELLDTAALLHAQPLPSGTRVAVISNAGGATVLAADACAEAGLSVPELPAGLTAALAAVLPEGASVANPVDATAAVDSDALRACVELISGHGCVDAVLVALVPTALTEATGDDLLRALAPLEEPSDRPDWRRRPMAAVLLDQAESVRLLRTGGDTAVPAYADPRSAARALAHAAARSRWLRRPPGTVPAPTGTDPAAARALVDAYLATYPEGGWLDPARCATLLDAYGIRQQPWAWCEDEQAAVKAAARLAAPGGRVTLKAYWPGLLHKSDQGAVLLDLAGEDAVRAAHRDLAARFGDVMTGVLVQPMAGRGTELVAGVVQDEVFGPLVLFGLGGTATELLADHAGRLAPLTDQDVHDLIVSPRCAPLLFGYRGGPTADLESLEQLLLRLSTMACDLPELAEADINPLLARRDGATALDARIRLLPRRAHDPYLRRLR</sequence>
<dbReference type="InterPro" id="IPR016181">
    <property type="entry name" value="Acyl_CoA_acyltransferase"/>
</dbReference>
<dbReference type="InterPro" id="IPR032875">
    <property type="entry name" value="Succ_CoA_lig_flav_dom"/>
</dbReference>
<dbReference type="Pfam" id="PF00583">
    <property type="entry name" value="Acetyltransf_1"/>
    <property type="match status" value="1"/>
</dbReference>
<dbReference type="PANTHER" id="PTHR42793:SF1">
    <property type="entry name" value="PEPTIDYL-LYSINE N-ACETYLTRANSFERASE PATZ"/>
    <property type="match status" value="1"/>
</dbReference>
<evidence type="ECO:0000259" key="1">
    <source>
        <dbReference type="PROSITE" id="PS51186"/>
    </source>
</evidence>
<keyword evidence="3" id="KW-1185">Reference proteome</keyword>
<evidence type="ECO:0000313" key="3">
    <source>
        <dbReference type="Proteomes" id="UP000199323"/>
    </source>
</evidence>
<dbReference type="Pfam" id="PF13380">
    <property type="entry name" value="CoA_binding_2"/>
    <property type="match status" value="1"/>
</dbReference>
<accession>A0A1I2HQN2</accession>
<dbReference type="GO" id="GO:0043758">
    <property type="term" value="F:acetate-CoA ligase (ADP-forming) activity"/>
    <property type="evidence" value="ECO:0007669"/>
    <property type="project" value="InterPro"/>
</dbReference>
<proteinExistence type="predicted"/>
<dbReference type="InterPro" id="IPR043938">
    <property type="entry name" value="Ligase_CoA_dom"/>
</dbReference>
<dbReference type="CDD" id="cd04301">
    <property type="entry name" value="NAT_SF"/>
    <property type="match status" value="1"/>
</dbReference>